<evidence type="ECO:0000313" key="4">
    <source>
        <dbReference type="Proteomes" id="UP001235939"/>
    </source>
</evidence>
<name>A0ABY6KVX7_9ARAC</name>
<keyword evidence="1" id="KW-0732">Signal</keyword>
<accession>A0ABY6KVX7</accession>
<protein>
    <recommendedName>
        <fullName evidence="2">Reverse transcriptase Ty1/copia-type domain-containing protein</fullName>
    </recommendedName>
</protein>
<organism evidence="3 4">
    <name type="scientific">Cordylochernes scorpioides</name>
    <dbReference type="NCBI Taxonomy" id="51811"/>
    <lineage>
        <taxon>Eukaryota</taxon>
        <taxon>Metazoa</taxon>
        <taxon>Ecdysozoa</taxon>
        <taxon>Arthropoda</taxon>
        <taxon>Chelicerata</taxon>
        <taxon>Arachnida</taxon>
        <taxon>Pseudoscorpiones</taxon>
        <taxon>Cheliferoidea</taxon>
        <taxon>Chernetidae</taxon>
        <taxon>Cordylochernes</taxon>
    </lineage>
</organism>
<feature type="signal peptide" evidence="1">
    <location>
        <begin position="1"/>
        <end position="18"/>
    </location>
</feature>
<evidence type="ECO:0000259" key="2">
    <source>
        <dbReference type="Pfam" id="PF07727"/>
    </source>
</evidence>
<dbReference type="InterPro" id="IPR013103">
    <property type="entry name" value="RVT_2"/>
</dbReference>
<proteinExistence type="predicted"/>
<dbReference type="Proteomes" id="UP001235939">
    <property type="component" value="Chromosome 10"/>
</dbReference>
<evidence type="ECO:0000313" key="3">
    <source>
        <dbReference type="EMBL" id="UYV73019.1"/>
    </source>
</evidence>
<dbReference type="Pfam" id="PF07727">
    <property type="entry name" value="RVT_2"/>
    <property type="match status" value="1"/>
</dbReference>
<reference evidence="3 4" key="1">
    <citation type="submission" date="2022-01" db="EMBL/GenBank/DDBJ databases">
        <title>A chromosomal length assembly of Cordylochernes scorpioides.</title>
        <authorList>
            <person name="Zeh D."/>
            <person name="Zeh J."/>
        </authorList>
    </citation>
    <scope>NUCLEOTIDE SEQUENCE [LARGE SCALE GENOMIC DNA]</scope>
    <source>
        <strain evidence="3">IN4F17</strain>
        <tissue evidence="3">Whole Body</tissue>
    </source>
</reference>
<evidence type="ECO:0000256" key="1">
    <source>
        <dbReference type="SAM" id="SignalP"/>
    </source>
</evidence>
<keyword evidence="4" id="KW-1185">Reference proteome</keyword>
<feature type="domain" description="Reverse transcriptase Ty1/copia-type" evidence="2">
    <location>
        <begin position="38"/>
        <end position="128"/>
    </location>
</feature>
<feature type="chain" id="PRO_5046093865" description="Reverse transcriptase Ty1/copia-type domain-containing protein" evidence="1">
    <location>
        <begin position="19"/>
        <end position="149"/>
    </location>
</feature>
<dbReference type="EMBL" id="CP092872">
    <property type="protein sequence ID" value="UYV73019.1"/>
    <property type="molecule type" value="Genomic_DNA"/>
</dbReference>
<gene>
    <name evidence="3" type="ORF">LAZ67_10001578</name>
</gene>
<sequence length="149" mass="16918">MLKTWSCGGLRPLAAALAAPFRILDLGGWMSRTRCDPCIYKLQRGEEYAILGLYVDDLIIAATSKKINDNLASEIDIYVTLTEKKDCGPFIGIEIKRGEDEIYLSQTHYIESILYRFGQEECNRVQTPGDQNQNLDEYLDSKPVDKTVY</sequence>